<name>A0ABY8U6S1_TETOB</name>
<keyword evidence="2" id="KW-1185">Reference proteome</keyword>
<proteinExistence type="predicted"/>
<protein>
    <recommendedName>
        <fullName evidence="3">Serine aminopeptidase S33 domain-containing protein</fullName>
    </recommendedName>
</protein>
<evidence type="ECO:0000313" key="2">
    <source>
        <dbReference type="Proteomes" id="UP001244341"/>
    </source>
</evidence>
<dbReference type="PANTHER" id="PTHR42886:SF53">
    <property type="entry name" value="ALPHA_BETA-HYDROLASES SUPERFAMILY PROTEIN"/>
    <property type="match status" value="1"/>
</dbReference>
<dbReference type="InterPro" id="IPR029058">
    <property type="entry name" value="AB_hydrolase_fold"/>
</dbReference>
<dbReference type="PANTHER" id="PTHR42886">
    <property type="entry name" value="RE40534P-RELATED"/>
    <property type="match status" value="1"/>
</dbReference>
<evidence type="ECO:0008006" key="3">
    <source>
        <dbReference type="Google" id="ProtNLM"/>
    </source>
</evidence>
<accession>A0ABY8U6S1</accession>
<sequence>MRALPEQQIEFLNHRGEKLVGTLTDPEAPHQAAAAAAAGTAPVVILAHGYMSSRNSELLVRLATAFGRSCKLASFRFDFSGNCDSEGEFRYGQYRSEAQELRCAKLHLEQQLRRQVVCMLGHSKGATDVLLYAAQWDDVPCVVNLAARYELQQGVLQRLGPAVLQQLEETGQVEMSGRSTKGPFSWQLRKEDLQDRLDTDMAAACSSIARTAVLTVHGSADADVPVQDAHKIAAAIKAPHELVILDGADHCFTSGAALYELAAAVLPFVSKHASSLKASPQE</sequence>
<gene>
    <name evidence="1" type="ORF">OEZ85_002302</name>
</gene>
<reference evidence="1 2" key="1">
    <citation type="submission" date="2023-05" db="EMBL/GenBank/DDBJ databases">
        <title>A 100% complete, gapless, phased diploid assembly of the Scenedesmus obliquus UTEX 3031 genome.</title>
        <authorList>
            <person name="Biondi T.C."/>
            <person name="Hanschen E.R."/>
            <person name="Kwon T."/>
            <person name="Eng W."/>
            <person name="Kruse C.P.S."/>
            <person name="Koehler S.I."/>
            <person name="Kunde Y."/>
            <person name="Gleasner C.D."/>
            <person name="You Mak K.T."/>
            <person name="Polle J."/>
            <person name="Hovde B.T."/>
            <person name="Starkenburg S.R."/>
        </authorList>
    </citation>
    <scope>NUCLEOTIDE SEQUENCE [LARGE SCALE GENOMIC DNA]</scope>
    <source>
        <strain evidence="1 2">DOE0152z</strain>
    </source>
</reference>
<organism evidence="1 2">
    <name type="scientific">Tetradesmus obliquus</name>
    <name type="common">Green alga</name>
    <name type="synonym">Acutodesmus obliquus</name>
    <dbReference type="NCBI Taxonomy" id="3088"/>
    <lineage>
        <taxon>Eukaryota</taxon>
        <taxon>Viridiplantae</taxon>
        <taxon>Chlorophyta</taxon>
        <taxon>core chlorophytes</taxon>
        <taxon>Chlorophyceae</taxon>
        <taxon>CS clade</taxon>
        <taxon>Sphaeropleales</taxon>
        <taxon>Scenedesmaceae</taxon>
        <taxon>Tetradesmus</taxon>
    </lineage>
</organism>
<dbReference type="SUPFAM" id="SSF53474">
    <property type="entry name" value="alpha/beta-Hydrolases"/>
    <property type="match status" value="1"/>
</dbReference>
<dbReference type="Proteomes" id="UP001244341">
    <property type="component" value="Chromosome 6b"/>
</dbReference>
<dbReference type="Gene3D" id="3.40.50.1820">
    <property type="entry name" value="alpha/beta hydrolase"/>
    <property type="match status" value="1"/>
</dbReference>
<evidence type="ECO:0000313" key="1">
    <source>
        <dbReference type="EMBL" id="WIA15676.1"/>
    </source>
</evidence>
<dbReference type="EMBL" id="CP126213">
    <property type="protein sequence ID" value="WIA15676.1"/>
    <property type="molecule type" value="Genomic_DNA"/>
</dbReference>